<gene>
    <name evidence="1" type="ORF">H103_05758</name>
</gene>
<organism evidence="1">
    <name type="scientific">Trichophyton rubrum CBS 288.86</name>
    <dbReference type="NCBI Taxonomy" id="1215330"/>
    <lineage>
        <taxon>Eukaryota</taxon>
        <taxon>Fungi</taxon>
        <taxon>Dikarya</taxon>
        <taxon>Ascomycota</taxon>
        <taxon>Pezizomycotina</taxon>
        <taxon>Eurotiomycetes</taxon>
        <taxon>Eurotiomycetidae</taxon>
        <taxon>Onygenales</taxon>
        <taxon>Arthrodermataceae</taxon>
        <taxon>Trichophyton</taxon>
    </lineage>
</organism>
<dbReference type="Proteomes" id="UP000023758">
    <property type="component" value="Unassembled WGS sequence"/>
</dbReference>
<protein>
    <submittedName>
        <fullName evidence="1">Uncharacterized protein</fullName>
    </submittedName>
</protein>
<sequence length="109" mass="12634">MLVSMALPTRYQIREYQQGHLHDDRHGSLFERRGILMAVPWDSPSLYLSPDFAVWHAACHPMRLIESTFSSGNYKGHAHDNSDFSFPCWLHEIKQHLCRLGRSNVSVLQ</sequence>
<accession>A0A022VY11</accession>
<name>A0A022VY11_TRIRU</name>
<dbReference type="AlphaFoldDB" id="A0A022VY11"/>
<evidence type="ECO:0000313" key="1">
    <source>
        <dbReference type="EMBL" id="EZF50946.1"/>
    </source>
</evidence>
<reference evidence="1" key="1">
    <citation type="submission" date="2014-02" db="EMBL/GenBank/DDBJ databases">
        <title>The Genome Sequence of Trichophyton rubrum (morphotype fischeri) CBS 288.86.</title>
        <authorList>
            <consortium name="The Broad Institute Genomics Platform"/>
            <person name="Cuomo C.A."/>
            <person name="White T.C."/>
            <person name="Graser Y."/>
            <person name="Martinez-Rossi N."/>
            <person name="Heitman J."/>
            <person name="Young S.K."/>
            <person name="Zeng Q."/>
            <person name="Gargeya S."/>
            <person name="Abouelleil A."/>
            <person name="Alvarado L."/>
            <person name="Chapman S.B."/>
            <person name="Gainer-Dewar J."/>
            <person name="Goldberg J."/>
            <person name="Griggs A."/>
            <person name="Gujja S."/>
            <person name="Hansen M."/>
            <person name="Howarth C."/>
            <person name="Imamovic A."/>
            <person name="Larimer J."/>
            <person name="Martinez D."/>
            <person name="Murphy C."/>
            <person name="Pearson M.D."/>
            <person name="Persinoti G."/>
            <person name="Poon T."/>
            <person name="Priest M."/>
            <person name="Roberts A.D."/>
            <person name="Saif S."/>
            <person name="Shea T.D."/>
            <person name="Sykes S.N."/>
            <person name="Wortman J."/>
            <person name="Nusbaum C."/>
            <person name="Birren B."/>
        </authorList>
    </citation>
    <scope>NUCLEOTIDE SEQUENCE [LARGE SCALE GENOMIC DNA]</scope>
    <source>
        <strain evidence="1">CBS 288.86</strain>
    </source>
</reference>
<dbReference type="EMBL" id="KK207876">
    <property type="protein sequence ID" value="EZF50946.1"/>
    <property type="molecule type" value="Genomic_DNA"/>
</dbReference>
<dbReference type="HOGENOM" id="CLU_2185807_0_0_1"/>
<proteinExistence type="predicted"/>